<feature type="domain" description="Tryptophan synthase beta chain-like PALP" evidence="1">
    <location>
        <begin position="46"/>
        <end position="181"/>
    </location>
</feature>
<feature type="non-terminal residue" evidence="2">
    <location>
        <position position="1"/>
    </location>
</feature>
<proteinExistence type="predicted"/>
<protein>
    <recommendedName>
        <fullName evidence="1">Tryptophan synthase beta chain-like PALP domain-containing protein</fullName>
    </recommendedName>
</protein>
<evidence type="ECO:0000313" key="2">
    <source>
        <dbReference type="EMBL" id="GAJ19504.1"/>
    </source>
</evidence>
<dbReference type="InterPro" id="IPR001926">
    <property type="entry name" value="TrpB-like_PALP"/>
</dbReference>
<dbReference type="InterPro" id="IPR036052">
    <property type="entry name" value="TrpB-like_PALP_sf"/>
</dbReference>
<evidence type="ECO:0000259" key="1">
    <source>
        <dbReference type="Pfam" id="PF00291"/>
    </source>
</evidence>
<dbReference type="AlphaFoldDB" id="X1UPU8"/>
<reference evidence="2" key="1">
    <citation type="journal article" date="2014" name="Front. Microbiol.">
        <title>High frequency of phylogenetically diverse reductive dehalogenase-homologous genes in deep subseafloor sedimentary metagenomes.</title>
        <authorList>
            <person name="Kawai M."/>
            <person name="Futagami T."/>
            <person name="Toyoda A."/>
            <person name="Takaki Y."/>
            <person name="Nishi S."/>
            <person name="Hori S."/>
            <person name="Arai W."/>
            <person name="Tsubouchi T."/>
            <person name="Morono Y."/>
            <person name="Uchiyama I."/>
            <person name="Ito T."/>
            <person name="Fujiyama A."/>
            <person name="Inagaki F."/>
            <person name="Takami H."/>
        </authorList>
    </citation>
    <scope>NUCLEOTIDE SEQUENCE</scope>
    <source>
        <strain evidence="2">Expedition CK06-06</strain>
    </source>
</reference>
<dbReference type="Pfam" id="PF00291">
    <property type="entry name" value="PALP"/>
    <property type="match status" value="1"/>
</dbReference>
<gene>
    <name evidence="2" type="ORF">S12H4_58456</name>
</gene>
<name>X1UPU8_9ZZZZ</name>
<dbReference type="Gene3D" id="3.40.50.1100">
    <property type="match status" value="1"/>
</dbReference>
<dbReference type="PANTHER" id="PTHR42937:SF1">
    <property type="entry name" value="DIAMINOPROPIONATE AMMONIA-LYASE"/>
    <property type="match status" value="1"/>
</dbReference>
<organism evidence="2">
    <name type="scientific">marine sediment metagenome</name>
    <dbReference type="NCBI Taxonomy" id="412755"/>
    <lineage>
        <taxon>unclassified sequences</taxon>
        <taxon>metagenomes</taxon>
        <taxon>ecological metagenomes</taxon>
    </lineage>
</organism>
<feature type="non-terminal residue" evidence="2">
    <location>
        <position position="182"/>
    </location>
</feature>
<comment type="caution">
    <text evidence="2">The sequence shown here is derived from an EMBL/GenBank/DDBJ whole genome shotgun (WGS) entry which is preliminary data.</text>
</comment>
<dbReference type="SUPFAM" id="SSF53686">
    <property type="entry name" value="Tryptophan synthase beta subunit-like PLP-dependent enzymes"/>
    <property type="match status" value="1"/>
</dbReference>
<dbReference type="EMBL" id="BARW01037972">
    <property type="protein sequence ID" value="GAJ19504.1"/>
    <property type="molecule type" value="Genomic_DNA"/>
</dbReference>
<dbReference type="PANTHER" id="PTHR42937">
    <property type="match status" value="1"/>
</dbReference>
<sequence>IGEMKGIRYFLNYRSRDPSIEKASTDFMSIDTIKKVRIFHKKFSQYQPTPLRSLDGLANKLHIGKIWVKDESYRFGLNAFKVLGGSYAIGCYLSLKFGIDINELSFDDLKSPEYKKNIGELTFVTATDGNHGRGVAWAARELDQKAVVFMPKGSSKFRVNNIKNENAKVIVTDEYYDETVKI</sequence>
<accession>X1UPU8</accession>
<dbReference type="CDD" id="cd00640">
    <property type="entry name" value="Trp-synth-beta_II"/>
    <property type="match status" value="1"/>
</dbReference>